<reference evidence="5" key="1">
    <citation type="submission" date="2023-06" db="EMBL/GenBank/DDBJ databases">
        <title>full genome analysis of Phenantherene degrader P3.</title>
        <authorList>
            <person name="Akbar A."/>
            <person name="Rahmeh R."/>
            <person name="Kishk M."/>
        </authorList>
    </citation>
    <scope>NUCLEOTIDE SEQUENCE</scope>
    <source>
        <strain evidence="5">P3</strain>
    </source>
</reference>
<protein>
    <recommendedName>
        <fullName evidence="2">Putative 4-hydroxy-4-methyl-2-oxoglutarate aldolase</fullName>
    </recommendedName>
    <alternativeName>
        <fullName evidence="3">Regulator of ribonuclease activity homolog</fullName>
    </alternativeName>
    <alternativeName>
        <fullName evidence="4">RraA-like protein</fullName>
    </alternativeName>
</protein>
<dbReference type="Proteomes" id="UP001175604">
    <property type="component" value="Unassembled WGS sequence"/>
</dbReference>
<proteinExistence type="predicted"/>
<organism evidence="5 6">
    <name type="scientific">Bordetella petrii</name>
    <dbReference type="NCBI Taxonomy" id="94624"/>
    <lineage>
        <taxon>Bacteria</taxon>
        <taxon>Pseudomonadati</taxon>
        <taxon>Pseudomonadota</taxon>
        <taxon>Betaproteobacteria</taxon>
        <taxon>Burkholderiales</taxon>
        <taxon>Alcaligenaceae</taxon>
        <taxon>Bordetella</taxon>
    </lineage>
</organism>
<dbReference type="EMBL" id="JAUDJE010000022">
    <property type="protein sequence ID" value="MDM9561499.1"/>
    <property type="molecule type" value="Genomic_DNA"/>
</dbReference>
<evidence type="ECO:0000256" key="3">
    <source>
        <dbReference type="ARBA" id="ARBA00029596"/>
    </source>
</evidence>
<evidence type="ECO:0000313" key="5">
    <source>
        <dbReference type="EMBL" id="MDM9561499.1"/>
    </source>
</evidence>
<comment type="cofactor">
    <cofactor evidence="1">
        <name>a divalent metal cation</name>
        <dbReference type="ChEBI" id="CHEBI:60240"/>
    </cofactor>
</comment>
<comment type="caution">
    <text evidence="5">The sequence shown here is derived from an EMBL/GenBank/DDBJ whole genome shotgun (WGS) entry which is preliminary data.</text>
</comment>
<dbReference type="InterPro" id="IPR005493">
    <property type="entry name" value="RraA/RraA-like"/>
</dbReference>
<sequence length="186" mass="19259">MSDSFTPPSYGNAPDVTWSTADLCDAALRDPACGLRVLPPVYRSYGGREWYFGQVQVVAAPGPDGALSLAGVLAGPGAGRVLVVDALGNAAHAVFGDRMACMAVQNGWSGVLVHGYVRDTATLARLPLGVHALGAMPNRPAAMAPALPRDAVTLHGLDVRGGDWAYVDTDGIVLMARRHTAQAPAS</sequence>
<evidence type="ECO:0000313" key="6">
    <source>
        <dbReference type="Proteomes" id="UP001175604"/>
    </source>
</evidence>
<dbReference type="Pfam" id="PF03737">
    <property type="entry name" value="RraA-like"/>
    <property type="match status" value="1"/>
</dbReference>
<accession>A0ABT7W8I8</accession>
<gene>
    <name evidence="5" type="ORF">QUC21_20860</name>
</gene>
<dbReference type="InterPro" id="IPR036704">
    <property type="entry name" value="RraA/RraA-like_sf"/>
</dbReference>
<dbReference type="Gene3D" id="3.50.30.40">
    <property type="entry name" value="Ribonuclease E inhibitor RraA/RraA-like"/>
    <property type="match status" value="1"/>
</dbReference>
<evidence type="ECO:0000256" key="2">
    <source>
        <dbReference type="ARBA" id="ARBA00016549"/>
    </source>
</evidence>
<name>A0ABT7W8I8_9BORD</name>
<keyword evidence="6" id="KW-1185">Reference proteome</keyword>
<evidence type="ECO:0000256" key="1">
    <source>
        <dbReference type="ARBA" id="ARBA00001968"/>
    </source>
</evidence>
<dbReference type="PANTHER" id="PTHR33254">
    <property type="entry name" value="4-HYDROXY-4-METHYL-2-OXOGLUTARATE ALDOLASE 3-RELATED"/>
    <property type="match status" value="1"/>
</dbReference>
<dbReference type="SUPFAM" id="SSF89562">
    <property type="entry name" value="RraA-like"/>
    <property type="match status" value="1"/>
</dbReference>
<dbReference type="PANTHER" id="PTHR33254:SF4">
    <property type="entry name" value="4-HYDROXY-4-METHYL-2-OXOGLUTARATE ALDOLASE 3-RELATED"/>
    <property type="match status" value="1"/>
</dbReference>
<dbReference type="RefSeq" id="WP_289786588.1">
    <property type="nucleotide sequence ID" value="NZ_JAUDJE010000022.1"/>
</dbReference>
<evidence type="ECO:0000256" key="4">
    <source>
        <dbReference type="ARBA" id="ARBA00030169"/>
    </source>
</evidence>
<dbReference type="CDD" id="cd16841">
    <property type="entry name" value="RraA_family"/>
    <property type="match status" value="1"/>
</dbReference>